<dbReference type="AlphaFoldDB" id="A0A413S078"/>
<evidence type="ECO:0000313" key="2">
    <source>
        <dbReference type="Proteomes" id="UP000284598"/>
    </source>
</evidence>
<dbReference type="Proteomes" id="UP000284598">
    <property type="component" value="Unassembled WGS sequence"/>
</dbReference>
<organism evidence="1 2">
    <name type="scientific">Eubacterium ventriosum</name>
    <dbReference type="NCBI Taxonomy" id="39496"/>
    <lineage>
        <taxon>Bacteria</taxon>
        <taxon>Bacillati</taxon>
        <taxon>Bacillota</taxon>
        <taxon>Clostridia</taxon>
        <taxon>Eubacteriales</taxon>
        <taxon>Eubacteriaceae</taxon>
        <taxon>Eubacterium</taxon>
    </lineage>
</organism>
<name>A0A413S078_9FIRM</name>
<comment type="caution">
    <text evidence="1">The sequence shown here is derived from an EMBL/GenBank/DDBJ whole genome shotgun (WGS) entry which is preliminary data.</text>
</comment>
<dbReference type="RefSeq" id="WP_118025365.1">
    <property type="nucleotide sequence ID" value="NZ_QSFO01000007.1"/>
</dbReference>
<evidence type="ECO:0000313" key="1">
    <source>
        <dbReference type="EMBL" id="RHA54514.1"/>
    </source>
</evidence>
<reference evidence="1 2" key="1">
    <citation type="submission" date="2018-08" db="EMBL/GenBank/DDBJ databases">
        <title>A genome reference for cultivated species of the human gut microbiota.</title>
        <authorList>
            <person name="Zou Y."/>
            <person name="Xue W."/>
            <person name="Luo G."/>
        </authorList>
    </citation>
    <scope>NUCLEOTIDE SEQUENCE [LARGE SCALE GENOMIC DNA]</scope>
    <source>
        <strain evidence="1 2">AM43-2</strain>
    </source>
</reference>
<accession>A0A413S078</accession>
<sequence length="307" mass="34413">MINKTKYLQLKKPDGDEFYDIDVFNENADSIDGELKKNNEELAKKLSKDGNSDSNIVAFQAASKRENILSGETHKVIFGKIKKFFTDLKTVAFTGSYNDLTDLPSYVKSQTITSAVDWNTLTENGVYHIKTTEGTNRPVTNWGMLYVEGETSTKFQIFIPDVKNNVIYKRYENAGWKDWQELTLIETSGEVYDTGWKSVDCGNGISAWSTTDAPKIRRVGKTVELVGIITNSTVFSAHDNIFKNIPTDMRPSRNVWSIQEGHLGTTNRWMMTINPGGTVSFDYYGASVPIAIDTGACIPVHAVWMVD</sequence>
<gene>
    <name evidence="1" type="ORF">DW929_07480</name>
</gene>
<dbReference type="CDD" id="cd19958">
    <property type="entry name" value="pyocin_knob"/>
    <property type="match status" value="1"/>
</dbReference>
<proteinExistence type="predicted"/>
<protein>
    <submittedName>
        <fullName evidence="1">Uncharacterized protein</fullName>
    </submittedName>
</protein>
<dbReference type="EMBL" id="QSFO01000007">
    <property type="protein sequence ID" value="RHA54514.1"/>
    <property type="molecule type" value="Genomic_DNA"/>
</dbReference>